<name>A0A9P6RME9_9FUNG</name>
<evidence type="ECO:0000259" key="1">
    <source>
        <dbReference type="Pfam" id="PF06985"/>
    </source>
</evidence>
<dbReference type="InterPro" id="IPR052895">
    <property type="entry name" value="HetReg/Transcr_Mod"/>
</dbReference>
<organism evidence="2 3">
    <name type="scientific">Dissophora globulifera</name>
    <dbReference type="NCBI Taxonomy" id="979702"/>
    <lineage>
        <taxon>Eukaryota</taxon>
        <taxon>Fungi</taxon>
        <taxon>Fungi incertae sedis</taxon>
        <taxon>Mucoromycota</taxon>
        <taxon>Mortierellomycotina</taxon>
        <taxon>Mortierellomycetes</taxon>
        <taxon>Mortierellales</taxon>
        <taxon>Mortierellaceae</taxon>
        <taxon>Dissophora</taxon>
    </lineage>
</organism>
<dbReference type="Pfam" id="PF06985">
    <property type="entry name" value="HET"/>
    <property type="match status" value="1"/>
</dbReference>
<dbReference type="PANTHER" id="PTHR24148">
    <property type="entry name" value="ANKYRIN REPEAT DOMAIN-CONTAINING PROTEIN 39 HOMOLOG-RELATED"/>
    <property type="match status" value="1"/>
</dbReference>
<sequence>IVIMHWPKRLFNVVDMKVEMYTDIQDIKEHGYIAVSHVWGDQKMHAADTLGITAGVDWQVPLSDPKKMDRLKNAMIGFEYKYCWFDVLCMPQDEERKHEINEEIPLMGSYYGGAQMTLALSDEEYVMSEEFVKWYIMLGDAMKSGREFTIYETVWLTAVKVALLDFSREKWFTRVWTLQEVALSKATILVGANGCNIHLSNVIRRLLYASSKNPMYDIVFRSHAGALNQIGDVVKQHREGTLDLARVMLINASRFCSREQDRYYGVLGILGYTDLEVKYDLDMDSLNKVVVQYACSKGDISWMAVGEHLSAGFIQPLHNKFQYIGWKWIEDRPGVCNIAFYENTVRINAKVFGNVIRIERFGESGKDLNDRIVWIIHKLRSWGFDNTMILMAMTGYVGIRLDRVRTGLEVVDALVRHGSLENLHASISMDENKVKHVHDIIATISQNTRICQASTVLVQMHVLMDNQMYPVIVSGEADVGDVIVMPRVHDFGNRTLGIVVSETSIRRGTCLMPEKNLSEERENLDFTPHWFVL</sequence>
<feature type="non-terminal residue" evidence="2">
    <location>
        <position position="1"/>
    </location>
</feature>
<dbReference type="AlphaFoldDB" id="A0A9P6RME9"/>
<dbReference type="InterPro" id="IPR010730">
    <property type="entry name" value="HET"/>
</dbReference>
<reference evidence="2" key="1">
    <citation type="journal article" date="2020" name="Fungal Divers.">
        <title>Resolving the Mortierellaceae phylogeny through synthesis of multi-gene phylogenetics and phylogenomics.</title>
        <authorList>
            <person name="Vandepol N."/>
            <person name="Liber J."/>
            <person name="Desiro A."/>
            <person name="Na H."/>
            <person name="Kennedy M."/>
            <person name="Barry K."/>
            <person name="Grigoriev I.V."/>
            <person name="Miller A.N."/>
            <person name="O'Donnell K."/>
            <person name="Stajich J.E."/>
            <person name="Bonito G."/>
        </authorList>
    </citation>
    <scope>NUCLEOTIDE SEQUENCE</scope>
    <source>
        <strain evidence="2">REB-010B</strain>
    </source>
</reference>
<dbReference type="Proteomes" id="UP000738325">
    <property type="component" value="Unassembled WGS sequence"/>
</dbReference>
<comment type="caution">
    <text evidence="2">The sequence shown here is derived from an EMBL/GenBank/DDBJ whole genome shotgun (WGS) entry which is preliminary data.</text>
</comment>
<evidence type="ECO:0000313" key="3">
    <source>
        <dbReference type="Proteomes" id="UP000738325"/>
    </source>
</evidence>
<evidence type="ECO:0000313" key="2">
    <source>
        <dbReference type="EMBL" id="KAG0323561.1"/>
    </source>
</evidence>
<gene>
    <name evidence="2" type="ORF">BGZ99_002736</name>
</gene>
<feature type="domain" description="Heterokaryon incompatibility" evidence="1">
    <location>
        <begin position="32"/>
        <end position="180"/>
    </location>
</feature>
<accession>A0A9P6RME9</accession>
<dbReference type="OrthoDB" id="5071163at2759"/>
<dbReference type="EMBL" id="JAAAIP010000186">
    <property type="protein sequence ID" value="KAG0323561.1"/>
    <property type="molecule type" value="Genomic_DNA"/>
</dbReference>
<dbReference type="PANTHER" id="PTHR24148:SF64">
    <property type="entry name" value="HETEROKARYON INCOMPATIBILITY DOMAIN-CONTAINING PROTEIN"/>
    <property type="match status" value="1"/>
</dbReference>
<keyword evidence="3" id="KW-1185">Reference proteome</keyword>
<protein>
    <recommendedName>
        <fullName evidence="1">Heterokaryon incompatibility domain-containing protein</fullName>
    </recommendedName>
</protein>
<proteinExistence type="predicted"/>